<comment type="caution">
    <text evidence="4">The sequence shown here is derived from an EMBL/GenBank/DDBJ whole genome shotgun (WGS) entry which is preliminary data.</text>
</comment>
<dbReference type="Pfam" id="PF17148">
    <property type="entry name" value="DUF5117"/>
    <property type="match status" value="1"/>
</dbReference>
<feature type="signal peptide" evidence="1">
    <location>
        <begin position="1"/>
        <end position="24"/>
    </location>
</feature>
<evidence type="ECO:0000259" key="3">
    <source>
        <dbReference type="Pfam" id="PF17148"/>
    </source>
</evidence>
<dbReference type="InterPro" id="IPR033413">
    <property type="entry name" value="DUF5117"/>
</dbReference>
<dbReference type="InterPro" id="IPR032534">
    <property type="entry name" value="EcxA_zinc-bd"/>
</dbReference>
<name>A0A177JXV5_SPHYA</name>
<dbReference type="CDD" id="cd04276">
    <property type="entry name" value="ZnMc_MMP_like_2"/>
    <property type="match status" value="1"/>
</dbReference>
<feature type="chain" id="PRO_5008065462" evidence="1">
    <location>
        <begin position="25"/>
        <end position="825"/>
    </location>
</feature>
<accession>A0A177JXV5</accession>
<sequence length="825" mass="88607">MKSPRALPLVALMILSVPAGTALAQPAPVAASPAPASLFTLAGGQKIVLPRAGANGVIARYLYTPSIAGGLGAAEIGLDRARLGETQVLLFRKVGNKVLAEFENYRFRALNGDAGEEQAVARSFSNSPIWSGDIVSEDDKGITLDLSGLLMRDAFDVAGRLKATKAGNFKIAPALSYVDPTQSLAFPDNVEFEAALTFTSDEPGRSIERVLPDARGLTVRVHHSFIRLPDDNFHTRAHDPRTGTSVQVIRNNYAAALDEPIVTRLVRRFRLEKTDPNAARSAVRKPIIFYVDRAAPQAIRDALKEGAQWWAQAFDAAGFVDAFRVEELPVGANPMDARYNVIAWVHRETRGWSTGTTIVDPRSGEIVRGVVQLGSLRAWQDKLIFEGLAGAAKEGTGASDDPIMLVKARLRQLAVHEVGHALGLSHNFAGSTFENRASVMDYPAPRIAVRDGALDFSDAYATGVGAWDRFAIDWLYRQFPAGTDEKGALDAMTRAVQAKGYRFVADGDTRGDGDGDAQPWGNMWDDGTDAATQLTHVMDVRRIALDRFGLDNLPAGAAAADLRRMIVPIYLFHRYQVTAASKLIGGVDYSYAVKGDGHEQALPVDAAQQRAALLALLATLDPAALDLPDRLSPLLSSIQSGMSDRQTDIELLPGRTAAAFDWARAAEVAADGSFIAMLAPERLNRLVAQHAADAGQLSLDEYLGAIDDRVMAAGATGRQAEIARQVRARYVLRLISLADDKQLSSTAIAIVRAHMESLAGRLGKRGAAADAAHNRYLATMLTASPEERAKLAEPIAPPPPIPPGAPIGSDAECWFCMPAVPATEE</sequence>
<dbReference type="Pfam" id="PF16313">
    <property type="entry name" value="DUF4953"/>
    <property type="match status" value="1"/>
</dbReference>
<dbReference type="RefSeq" id="WP_063976186.1">
    <property type="nucleotide sequence ID" value="NZ_LSTR01000022.1"/>
</dbReference>
<feature type="domain" description="EcxA zinc-binding" evidence="2">
    <location>
        <begin position="402"/>
        <end position="712"/>
    </location>
</feature>
<evidence type="ECO:0000313" key="4">
    <source>
        <dbReference type="EMBL" id="OAH45933.1"/>
    </source>
</evidence>
<reference evidence="4 5" key="1">
    <citation type="submission" date="2016-02" db="EMBL/GenBank/DDBJ databases">
        <authorList>
            <person name="Wen L."/>
            <person name="He K."/>
            <person name="Yang H."/>
        </authorList>
    </citation>
    <scope>NUCLEOTIDE SEQUENCE [LARGE SCALE GENOMIC DNA]</scope>
    <source>
        <strain evidence="4 5">CD09_2</strain>
    </source>
</reference>
<dbReference type="PANTHER" id="PTHR38478:SF1">
    <property type="entry name" value="ZINC DEPENDENT METALLOPROTEASE DOMAIN LIPOPROTEIN"/>
    <property type="match status" value="1"/>
</dbReference>
<dbReference type="InterPro" id="IPR024079">
    <property type="entry name" value="MetalloPept_cat_dom_sf"/>
</dbReference>
<feature type="domain" description="DUF5117" evidence="3">
    <location>
        <begin position="84"/>
        <end position="273"/>
    </location>
</feature>
<dbReference type="InterPro" id="IPR034032">
    <property type="entry name" value="Zn_MMP-like_bac"/>
</dbReference>
<organism evidence="4 5">
    <name type="scientific">Sphingobium yanoikuyae</name>
    <name type="common">Sphingomonas yanoikuyae</name>
    <dbReference type="NCBI Taxonomy" id="13690"/>
    <lineage>
        <taxon>Bacteria</taxon>
        <taxon>Pseudomonadati</taxon>
        <taxon>Pseudomonadota</taxon>
        <taxon>Alphaproteobacteria</taxon>
        <taxon>Sphingomonadales</taxon>
        <taxon>Sphingomonadaceae</taxon>
        <taxon>Sphingobium</taxon>
    </lineage>
</organism>
<dbReference type="SUPFAM" id="SSF55486">
    <property type="entry name" value="Metalloproteases ('zincins'), catalytic domain"/>
    <property type="match status" value="1"/>
</dbReference>
<gene>
    <name evidence="4" type="ORF">AX777_04690</name>
</gene>
<proteinExistence type="predicted"/>
<dbReference type="OrthoDB" id="9776599at2"/>
<evidence type="ECO:0000259" key="2">
    <source>
        <dbReference type="Pfam" id="PF16313"/>
    </source>
</evidence>
<keyword evidence="1" id="KW-0732">Signal</keyword>
<dbReference type="PANTHER" id="PTHR38478">
    <property type="entry name" value="PEPTIDASE M1A AND M12B"/>
    <property type="match status" value="1"/>
</dbReference>
<dbReference type="Proteomes" id="UP000077262">
    <property type="component" value="Unassembled WGS sequence"/>
</dbReference>
<evidence type="ECO:0000313" key="5">
    <source>
        <dbReference type="Proteomes" id="UP000077262"/>
    </source>
</evidence>
<dbReference type="AlphaFoldDB" id="A0A177JXV5"/>
<evidence type="ECO:0000256" key="1">
    <source>
        <dbReference type="SAM" id="SignalP"/>
    </source>
</evidence>
<dbReference type="EMBL" id="LSTR01000022">
    <property type="protein sequence ID" value="OAH45933.1"/>
    <property type="molecule type" value="Genomic_DNA"/>
</dbReference>
<protein>
    <submittedName>
        <fullName evidence="4">Peptidase</fullName>
    </submittedName>
</protein>
<dbReference type="GO" id="GO:0008237">
    <property type="term" value="F:metallopeptidase activity"/>
    <property type="evidence" value="ECO:0007669"/>
    <property type="project" value="InterPro"/>
</dbReference>
<dbReference type="Gene3D" id="3.40.390.10">
    <property type="entry name" value="Collagenase (Catalytic Domain)"/>
    <property type="match status" value="1"/>
</dbReference>